<dbReference type="Gene3D" id="3.60.10.10">
    <property type="entry name" value="Endonuclease/exonuclease/phosphatase"/>
    <property type="match status" value="1"/>
</dbReference>
<dbReference type="NCBIfam" id="TIGR00633">
    <property type="entry name" value="xth"/>
    <property type="match status" value="1"/>
</dbReference>
<evidence type="ECO:0000313" key="9">
    <source>
        <dbReference type="Proteomes" id="UP000003412"/>
    </source>
</evidence>
<feature type="non-terminal residue" evidence="8">
    <location>
        <position position="1"/>
    </location>
</feature>
<keyword evidence="4" id="KW-0479">Metal-binding</keyword>
<comment type="similarity">
    <text evidence="3">Belongs to the DNA repair enzymes AP/ExoA family.</text>
</comment>
<dbReference type="PANTHER" id="PTHR22748">
    <property type="entry name" value="AP ENDONUCLEASE"/>
    <property type="match status" value="1"/>
</dbReference>
<evidence type="ECO:0000256" key="6">
    <source>
        <dbReference type="ARBA" id="ARBA00022842"/>
    </source>
</evidence>
<dbReference type="InterPro" id="IPR036691">
    <property type="entry name" value="Endo/exonu/phosph_ase_sf"/>
</dbReference>
<evidence type="ECO:0000259" key="7">
    <source>
        <dbReference type="Pfam" id="PF03372"/>
    </source>
</evidence>
<dbReference type="PROSITE" id="PS51435">
    <property type="entry name" value="AP_NUCLEASE_F1_4"/>
    <property type="match status" value="1"/>
</dbReference>
<keyword evidence="6" id="KW-0460">Magnesium</keyword>
<dbReference type="InterPro" id="IPR005135">
    <property type="entry name" value="Endo/exonuclease/phosphatase"/>
</dbReference>
<name>A0ABN0BWB5_9LIST</name>
<dbReference type="InterPro" id="IPR004808">
    <property type="entry name" value="AP_endonuc_1"/>
</dbReference>
<comment type="cofactor">
    <cofactor evidence="1">
        <name>Mn(2+)</name>
        <dbReference type="ChEBI" id="CHEBI:29035"/>
    </cofactor>
</comment>
<gene>
    <name evidence="8" type="ORF">NT05LM_2091a</name>
</gene>
<dbReference type="SUPFAM" id="SSF56219">
    <property type="entry name" value="DNase I-like"/>
    <property type="match status" value="1"/>
</dbReference>
<keyword evidence="9" id="KW-1185">Reference proteome</keyword>
<keyword evidence="5" id="KW-0378">Hydrolase</keyword>
<dbReference type="Pfam" id="PF03372">
    <property type="entry name" value="Exo_endo_phos"/>
    <property type="match status" value="1"/>
</dbReference>
<dbReference type="Proteomes" id="UP000003412">
    <property type="component" value="Chromosome"/>
</dbReference>
<dbReference type="InterPro" id="IPR020848">
    <property type="entry name" value="AP_endonuclease_F1_CS"/>
</dbReference>
<comment type="caution">
    <text evidence="8">The sequence shown here is derived from an EMBL/GenBank/DDBJ whole genome shotgun (WGS) entry which is preliminary data.</text>
</comment>
<feature type="domain" description="Endonuclease/exonuclease/phosphatase" evidence="7">
    <location>
        <begin position="1"/>
        <end position="99"/>
    </location>
</feature>
<evidence type="ECO:0000256" key="1">
    <source>
        <dbReference type="ARBA" id="ARBA00001936"/>
    </source>
</evidence>
<dbReference type="PANTHER" id="PTHR22748:SF6">
    <property type="entry name" value="DNA-(APURINIC OR APYRIMIDINIC SITE) ENDONUCLEASE"/>
    <property type="match status" value="1"/>
</dbReference>
<evidence type="ECO:0000256" key="2">
    <source>
        <dbReference type="ARBA" id="ARBA00001946"/>
    </source>
</evidence>
<evidence type="ECO:0000256" key="4">
    <source>
        <dbReference type="ARBA" id="ARBA00022723"/>
    </source>
</evidence>
<evidence type="ECO:0000313" key="8">
    <source>
        <dbReference type="EMBL" id="EFR87390.1"/>
    </source>
</evidence>
<organism evidence="8 9">
    <name type="scientific">Listeria marthii FSL S4-120</name>
    <dbReference type="NCBI Taxonomy" id="702457"/>
    <lineage>
        <taxon>Bacteria</taxon>
        <taxon>Bacillati</taxon>
        <taxon>Bacillota</taxon>
        <taxon>Bacilli</taxon>
        <taxon>Bacillales</taxon>
        <taxon>Listeriaceae</taxon>
        <taxon>Listeria</taxon>
    </lineage>
</organism>
<dbReference type="EMBL" id="ADXF01000740">
    <property type="protein sequence ID" value="EFR87390.1"/>
    <property type="molecule type" value="Genomic_DNA"/>
</dbReference>
<reference evidence="8 9" key="1">
    <citation type="journal article" date="2010" name="Microbiol. Resour. Announc.">
        <title>Comparative genomics of the bacterial genus Listeria: Genome evolution is characterized by limited gene acquisition and limited gene loss.</title>
        <authorList>
            <person name="den Bakker H.C."/>
            <person name="Cummings C.A."/>
            <person name="Ferreira V."/>
            <person name="Vatta P."/>
            <person name="Orsi R.H."/>
            <person name="Degoricija L."/>
            <person name="Barker M."/>
            <person name="Petrauskene O."/>
            <person name="Furtado M.R."/>
            <person name="Wiedmann M."/>
        </authorList>
    </citation>
    <scope>NUCLEOTIDE SEQUENCE [LARGE SCALE GENOMIC DNA]</scope>
    <source>
        <strain evidence="8 9">FSL S4-120</strain>
    </source>
</reference>
<protein>
    <submittedName>
        <fullName evidence="8">Exodeoxyribonuclease III</fullName>
    </submittedName>
</protein>
<evidence type="ECO:0000256" key="5">
    <source>
        <dbReference type="ARBA" id="ARBA00022801"/>
    </source>
</evidence>
<dbReference type="PROSITE" id="PS00728">
    <property type="entry name" value="AP_NUCLEASE_F1_3"/>
    <property type="match status" value="1"/>
</dbReference>
<proteinExistence type="inferred from homology"/>
<comment type="cofactor">
    <cofactor evidence="2">
        <name>Mg(2+)</name>
        <dbReference type="ChEBI" id="CHEBI:18420"/>
    </cofactor>
</comment>
<accession>A0ABN0BWB5</accession>
<sequence>DLNVAHAEIDLKNPKTNRKNAGFSDEERAKFSAFLDAGFIDSFRYFYPDLTDAYSWWSYRMNARARNTGWRIDYFVVSERLKDKLVDAKIHADVLGSDHCPVELELNL</sequence>
<evidence type="ECO:0000256" key="3">
    <source>
        <dbReference type="ARBA" id="ARBA00007092"/>
    </source>
</evidence>